<dbReference type="InterPro" id="IPR006058">
    <property type="entry name" value="2Fe2S_fd_BS"/>
</dbReference>
<evidence type="ECO:0000256" key="1">
    <source>
        <dbReference type="ARBA" id="ARBA00023075"/>
    </source>
</evidence>
<dbReference type="InterPro" id="IPR012675">
    <property type="entry name" value="Beta-grasp_dom_sf"/>
</dbReference>
<keyword evidence="1" id="KW-0830">Ubiquinone</keyword>
<proteinExistence type="predicted"/>
<dbReference type="RefSeq" id="WP_348389140.1">
    <property type="nucleotide sequence ID" value="NZ_CP134146.1"/>
</dbReference>
<dbReference type="InterPro" id="IPR036010">
    <property type="entry name" value="2Fe-2S_ferredoxin-like_sf"/>
</dbReference>
<gene>
    <name evidence="3" type="primary">yfaE</name>
    <name evidence="3" type="ORF">RI845_07635</name>
</gene>
<dbReference type="CDD" id="cd00207">
    <property type="entry name" value="fer2"/>
    <property type="match status" value="1"/>
</dbReference>
<dbReference type="InterPro" id="IPR001041">
    <property type="entry name" value="2Fe-2S_ferredoxin-type"/>
</dbReference>
<dbReference type="NCBIfam" id="NF007985">
    <property type="entry name" value="PRK10713.1"/>
    <property type="match status" value="1"/>
</dbReference>
<feature type="domain" description="2Fe-2S ferredoxin-type" evidence="2">
    <location>
        <begin position="1"/>
        <end position="88"/>
    </location>
</feature>
<accession>A0ABY9TMD2</accession>
<dbReference type="SUPFAM" id="SSF54292">
    <property type="entry name" value="2Fe-2S ferredoxin-like"/>
    <property type="match status" value="1"/>
</dbReference>
<sequence length="88" mass="9939">MSKQVIIDGKVVEEKFDNLIFKTTLEFLESNNIDIHFHCRDGFCGACRVTLEQGEIEYINGEPLAFVRDGEVLPCCCIPKTDIVISTE</sequence>
<evidence type="ECO:0000313" key="3">
    <source>
        <dbReference type="EMBL" id="WNC69998.1"/>
    </source>
</evidence>
<name>A0ABY9TMD2_9GAMM</name>
<dbReference type="PROSITE" id="PS51085">
    <property type="entry name" value="2FE2S_FER_2"/>
    <property type="match status" value="1"/>
</dbReference>
<organism evidence="3 4">
    <name type="scientific">Thalassotalea nanhaiensis</name>
    <dbReference type="NCBI Taxonomy" id="3065648"/>
    <lineage>
        <taxon>Bacteria</taxon>
        <taxon>Pseudomonadati</taxon>
        <taxon>Pseudomonadota</taxon>
        <taxon>Gammaproteobacteria</taxon>
        <taxon>Alteromonadales</taxon>
        <taxon>Colwelliaceae</taxon>
        <taxon>Thalassotalea</taxon>
    </lineage>
</organism>
<evidence type="ECO:0000313" key="4">
    <source>
        <dbReference type="Proteomes" id="UP001248581"/>
    </source>
</evidence>
<evidence type="ECO:0000259" key="2">
    <source>
        <dbReference type="PROSITE" id="PS51085"/>
    </source>
</evidence>
<dbReference type="Gene3D" id="3.10.20.30">
    <property type="match status" value="1"/>
</dbReference>
<dbReference type="PROSITE" id="PS00197">
    <property type="entry name" value="2FE2S_FER_1"/>
    <property type="match status" value="1"/>
</dbReference>
<dbReference type="EMBL" id="CP134146">
    <property type="protein sequence ID" value="WNC69998.1"/>
    <property type="molecule type" value="Genomic_DNA"/>
</dbReference>
<dbReference type="Pfam" id="PF00111">
    <property type="entry name" value="Fer2"/>
    <property type="match status" value="1"/>
</dbReference>
<reference evidence="4" key="1">
    <citation type="submission" date="2023-09" db="EMBL/GenBank/DDBJ databases">
        <authorList>
            <person name="Li S."/>
            <person name="Li X."/>
            <person name="Zhang C."/>
            <person name="Zhao Z."/>
        </authorList>
    </citation>
    <scope>NUCLEOTIDE SEQUENCE [LARGE SCALE GENOMIC DNA]</scope>
    <source>
        <strain evidence="4">SQ345</strain>
    </source>
</reference>
<keyword evidence="4" id="KW-1185">Reference proteome</keyword>
<protein>
    <submittedName>
        <fullName evidence="3">Class I ribonucleotide reductase maintenance protein YfaE</fullName>
    </submittedName>
</protein>
<dbReference type="Proteomes" id="UP001248581">
    <property type="component" value="Chromosome"/>
</dbReference>